<dbReference type="SUPFAM" id="SSF140860">
    <property type="entry name" value="Pseudo ankyrin repeat-like"/>
    <property type="match status" value="1"/>
</dbReference>
<comment type="caution">
    <text evidence="3">The sequence shown here is derived from an EMBL/GenBank/DDBJ whole genome shotgun (WGS) entry which is preliminary data.</text>
</comment>
<dbReference type="Proteomes" id="UP001153069">
    <property type="component" value="Unassembled WGS sequence"/>
</dbReference>
<keyword evidence="4" id="KW-1185">Reference proteome</keyword>
<evidence type="ECO:0000313" key="3">
    <source>
        <dbReference type="EMBL" id="CAB9520993.1"/>
    </source>
</evidence>
<protein>
    <submittedName>
        <fullName evidence="3">Ankyrin repeat protein</fullName>
    </submittedName>
</protein>
<dbReference type="AlphaFoldDB" id="A0A9N8HSC4"/>
<feature type="transmembrane region" description="Helical" evidence="2">
    <location>
        <begin position="50"/>
        <end position="70"/>
    </location>
</feature>
<accession>A0A9N8HSC4</accession>
<keyword evidence="2" id="KW-0812">Transmembrane</keyword>
<name>A0A9N8HSC4_9STRA</name>
<organism evidence="3 4">
    <name type="scientific">Seminavis robusta</name>
    <dbReference type="NCBI Taxonomy" id="568900"/>
    <lineage>
        <taxon>Eukaryota</taxon>
        <taxon>Sar</taxon>
        <taxon>Stramenopiles</taxon>
        <taxon>Ochrophyta</taxon>
        <taxon>Bacillariophyta</taxon>
        <taxon>Bacillariophyceae</taxon>
        <taxon>Bacillariophycidae</taxon>
        <taxon>Naviculales</taxon>
        <taxon>Naviculaceae</taxon>
        <taxon>Seminavis</taxon>
    </lineage>
</organism>
<feature type="region of interest" description="Disordered" evidence="1">
    <location>
        <begin position="16"/>
        <end position="35"/>
    </location>
</feature>
<reference evidence="3" key="1">
    <citation type="submission" date="2020-06" db="EMBL/GenBank/DDBJ databases">
        <authorList>
            <consortium name="Plant Systems Biology data submission"/>
        </authorList>
    </citation>
    <scope>NUCLEOTIDE SEQUENCE</scope>
    <source>
        <strain evidence="3">D6</strain>
    </source>
</reference>
<proteinExistence type="predicted"/>
<sequence length="236" mass="26641">MSFDSIATHIGTSTGASTGAAANNSSVEPNKKQKMSPPFDSLLLADGGDLLIHGILPFVGVGQYAFIAAVKKKMNKLYKEYCKVELKKNPATVKDRPGTYCPSRSAESTDTLCSKTFCNQPRAEYWLKDKSSNKKPDHCDVCNAIATVGNLTVMKWAQQQRFAWDETTCWHAAKNGHLEMLQWLRENGCPWDKWTCTQAAQRWTFGDFKVGSCKWLSMECRDVHFRKLLQVDIWNF</sequence>
<evidence type="ECO:0000256" key="1">
    <source>
        <dbReference type="SAM" id="MobiDB-lite"/>
    </source>
</evidence>
<evidence type="ECO:0000256" key="2">
    <source>
        <dbReference type="SAM" id="Phobius"/>
    </source>
</evidence>
<keyword evidence="2" id="KW-1133">Transmembrane helix</keyword>
<evidence type="ECO:0000313" key="4">
    <source>
        <dbReference type="Proteomes" id="UP001153069"/>
    </source>
</evidence>
<feature type="compositionally biased region" description="Low complexity" evidence="1">
    <location>
        <begin position="16"/>
        <end position="26"/>
    </location>
</feature>
<keyword evidence="2" id="KW-0472">Membrane</keyword>
<gene>
    <name evidence="3" type="ORF">SEMRO_1152_G246970.1</name>
</gene>
<dbReference type="EMBL" id="CAICTM010001150">
    <property type="protein sequence ID" value="CAB9520993.1"/>
    <property type="molecule type" value="Genomic_DNA"/>
</dbReference>